<dbReference type="STRING" id="1088869.GMO_08190"/>
<name>G6XH54_9PROT</name>
<gene>
    <name evidence="2" type="ORF">GMO_08190</name>
</gene>
<dbReference type="SUPFAM" id="SSF50952">
    <property type="entry name" value="Soluble quinoprotein glucose dehydrogenase"/>
    <property type="match status" value="1"/>
</dbReference>
<dbReference type="Pfam" id="PF22807">
    <property type="entry name" value="TrAA12"/>
    <property type="match status" value="1"/>
</dbReference>
<dbReference type="InterPro" id="IPR054539">
    <property type="entry name" value="Beta-prop_PDH"/>
</dbReference>
<keyword evidence="3" id="KW-1185">Reference proteome</keyword>
<dbReference type="InterPro" id="IPR011041">
    <property type="entry name" value="Quinoprot_gluc/sorb_DH_b-prop"/>
</dbReference>
<dbReference type="AlphaFoldDB" id="G6XH54"/>
<accession>G6XH54</accession>
<dbReference type="Gene3D" id="2.120.10.30">
    <property type="entry name" value="TolB, C-terminal domain"/>
    <property type="match status" value="1"/>
</dbReference>
<proteinExistence type="predicted"/>
<organism evidence="2 3">
    <name type="scientific">Gluconobacter morbifer G707</name>
    <dbReference type="NCBI Taxonomy" id="1088869"/>
    <lineage>
        <taxon>Bacteria</taxon>
        <taxon>Pseudomonadati</taxon>
        <taxon>Pseudomonadota</taxon>
        <taxon>Alphaproteobacteria</taxon>
        <taxon>Acetobacterales</taxon>
        <taxon>Acetobacteraceae</taxon>
        <taxon>Gluconobacter</taxon>
    </lineage>
</organism>
<evidence type="ECO:0000313" key="2">
    <source>
        <dbReference type="EMBL" id="EHH69512.1"/>
    </source>
</evidence>
<dbReference type="RefSeq" id="WP_008850969.1">
    <property type="nucleotide sequence ID" value="NZ_AGQV01000001.1"/>
</dbReference>
<feature type="domain" description="Pyrroloquinoline quinone-dependent pyranose dehydrogenase beta-propeller" evidence="1">
    <location>
        <begin position="125"/>
        <end position="258"/>
    </location>
</feature>
<dbReference type="PANTHER" id="PTHR19328">
    <property type="entry name" value="HEDGEHOG-INTERACTING PROTEIN"/>
    <property type="match status" value="1"/>
</dbReference>
<evidence type="ECO:0000259" key="1">
    <source>
        <dbReference type="Pfam" id="PF22807"/>
    </source>
</evidence>
<evidence type="ECO:0000313" key="3">
    <source>
        <dbReference type="Proteomes" id="UP000004949"/>
    </source>
</evidence>
<dbReference type="PANTHER" id="PTHR19328:SF40">
    <property type="entry name" value="BLL0591 PROTEIN"/>
    <property type="match status" value="1"/>
</dbReference>
<dbReference type="PATRIC" id="fig|1088869.3.peg.824"/>
<reference evidence="2 3" key="1">
    <citation type="submission" date="2011-10" db="EMBL/GenBank/DDBJ databases">
        <title>Genome sequence of Gluconobacter morbifer G707, isolated from Drosophila gut.</title>
        <authorList>
            <person name="Lee W.-J."/>
            <person name="Kim E.-K."/>
        </authorList>
    </citation>
    <scope>NUCLEOTIDE SEQUENCE [LARGE SCALE GENOMIC DNA]</scope>
    <source>
        <strain evidence="2 3">G707</strain>
    </source>
</reference>
<dbReference type="EMBL" id="AGQV01000001">
    <property type="protein sequence ID" value="EHH69512.1"/>
    <property type="molecule type" value="Genomic_DNA"/>
</dbReference>
<comment type="caution">
    <text evidence="2">The sequence shown here is derived from an EMBL/GenBank/DDBJ whole genome shotgun (WGS) entry which is preliminary data.</text>
</comment>
<dbReference type="InterPro" id="IPR011042">
    <property type="entry name" value="6-blade_b-propeller_TolB-like"/>
</dbReference>
<protein>
    <recommendedName>
        <fullName evidence="1">Pyrroloquinoline quinone-dependent pyranose dehydrogenase beta-propeller domain-containing protein</fullName>
    </recommendedName>
</protein>
<dbReference type="eggNOG" id="COG2133">
    <property type="taxonomic scope" value="Bacteria"/>
</dbReference>
<dbReference type="Proteomes" id="UP000004949">
    <property type="component" value="Unassembled WGS sequence"/>
</dbReference>
<sequence>MAQGNVYAIPHIDQNSHPLRVFTLAKGLNTPAGVAFHNGDLYISDTDRILVLRDIENHLDSPAIPEVITDRLPYKDGDHFWKFIAFGPDNRLYVPIGAPCNICDVGHDFAKIISMNLDGSDIRDVAYGIRNSVGLTWQPQSNKLWFTDNGRDMMGDDVPSDELNQLSHIGASYGYPYCHQGNIPDPVFGKQHSCHDFTPPALLLGAHVAALGLRFYNGKMFPADYQGNLLIAEHGSWNRSVPSGYQVVSVHFSGMNHPEKPTLLVGGFRRKNHVRGSTSRSSTIT</sequence>